<accession>A0A452XSE1</accession>
<feature type="compositionally biased region" description="Basic residues" evidence="1">
    <location>
        <begin position="100"/>
        <end position="110"/>
    </location>
</feature>
<dbReference type="Gramene" id="AET1Gv20142700.16">
    <property type="protein sequence ID" value="AET1Gv20142700.16"/>
    <property type="gene ID" value="AET1Gv20142700"/>
</dbReference>
<evidence type="ECO:0000313" key="3">
    <source>
        <dbReference type="Proteomes" id="UP000015105"/>
    </source>
</evidence>
<dbReference type="Proteomes" id="UP000015105">
    <property type="component" value="Chromosome 1D"/>
</dbReference>
<name>A0A452XSE1_AEGTS</name>
<dbReference type="EnsemblPlants" id="AET1Gv20142700.16">
    <property type="protein sequence ID" value="AET1Gv20142700.16"/>
    <property type="gene ID" value="AET1Gv20142700"/>
</dbReference>
<feature type="region of interest" description="Disordered" evidence="1">
    <location>
        <begin position="25"/>
        <end position="110"/>
    </location>
</feature>
<evidence type="ECO:0000256" key="1">
    <source>
        <dbReference type="SAM" id="MobiDB-lite"/>
    </source>
</evidence>
<feature type="compositionally biased region" description="Pro residues" evidence="1">
    <location>
        <begin position="62"/>
        <end position="73"/>
    </location>
</feature>
<reference evidence="2" key="5">
    <citation type="journal article" date="2021" name="G3 (Bethesda)">
        <title>Aegilops tauschii genome assembly Aet v5.0 features greater sequence contiguity and improved annotation.</title>
        <authorList>
            <person name="Wang L."/>
            <person name="Zhu T."/>
            <person name="Rodriguez J.C."/>
            <person name="Deal K.R."/>
            <person name="Dubcovsky J."/>
            <person name="McGuire P.E."/>
            <person name="Lux T."/>
            <person name="Spannagl M."/>
            <person name="Mayer K.F.X."/>
            <person name="Baldrich P."/>
            <person name="Meyers B.C."/>
            <person name="Huo N."/>
            <person name="Gu Y.Q."/>
            <person name="Zhou H."/>
            <person name="Devos K.M."/>
            <person name="Bennetzen J.L."/>
            <person name="Unver T."/>
            <person name="Budak H."/>
            <person name="Gulick P.J."/>
            <person name="Galiba G."/>
            <person name="Kalapos B."/>
            <person name="Nelson D.R."/>
            <person name="Li P."/>
            <person name="You F.M."/>
            <person name="Luo M.C."/>
            <person name="Dvorak J."/>
        </authorList>
    </citation>
    <scope>NUCLEOTIDE SEQUENCE [LARGE SCALE GENOMIC DNA]</scope>
    <source>
        <strain evidence="2">cv. AL8/78</strain>
    </source>
</reference>
<reference evidence="2" key="3">
    <citation type="journal article" date="2017" name="Nature">
        <title>Genome sequence of the progenitor of the wheat D genome Aegilops tauschii.</title>
        <authorList>
            <person name="Luo M.C."/>
            <person name="Gu Y.Q."/>
            <person name="Puiu D."/>
            <person name="Wang H."/>
            <person name="Twardziok S.O."/>
            <person name="Deal K.R."/>
            <person name="Huo N."/>
            <person name="Zhu T."/>
            <person name="Wang L."/>
            <person name="Wang Y."/>
            <person name="McGuire P.E."/>
            <person name="Liu S."/>
            <person name="Long H."/>
            <person name="Ramasamy R.K."/>
            <person name="Rodriguez J.C."/>
            <person name="Van S.L."/>
            <person name="Yuan L."/>
            <person name="Wang Z."/>
            <person name="Xia Z."/>
            <person name="Xiao L."/>
            <person name="Anderson O.D."/>
            <person name="Ouyang S."/>
            <person name="Liang Y."/>
            <person name="Zimin A.V."/>
            <person name="Pertea G."/>
            <person name="Qi P."/>
            <person name="Bennetzen J.L."/>
            <person name="Dai X."/>
            <person name="Dawson M.W."/>
            <person name="Muller H.G."/>
            <person name="Kugler K."/>
            <person name="Rivarola-Duarte L."/>
            <person name="Spannagl M."/>
            <person name="Mayer K.F.X."/>
            <person name="Lu F.H."/>
            <person name="Bevan M.W."/>
            <person name="Leroy P."/>
            <person name="Li P."/>
            <person name="You F.M."/>
            <person name="Sun Q."/>
            <person name="Liu Z."/>
            <person name="Lyons E."/>
            <person name="Wicker T."/>
            <person name="Salzberg S.L."/>
            <person name="Devos K.M."/>
            <person name="Dvorak J."/>
        </authorList>
    </citation>
    <scope>NUCLEOTIDE SEQUENCE [LARGE SCALE GENOMIC DNA]</scope>
    <source>
        <strain evidence="2">cv. AL8/78</strain>
    </source>
</reference>
<feature type="compositionally biased region" description="Basic and acidic residues" evidence="1">
    <location>
        <begin position="30"/>
        <end position="48"/>
    </location>
</feature>
<reference evidence="3" key="2">
    <citation type="journal article" date="2017" name="Nat. Plants">
        <title>The Aegilops tauschii genome reveals multiple impacts of transposons.</title>
        <authorList>
            <person name="Zhao G."/>
            <person name="Zou C."/>
            <person name="Li K."/>
            <person name="Wang K."/>
            <person name="Li T."/>
            <person name="Gao L."/>
            <person name="Zhang X."/>
            <person name="Wang H."/>
            <person name="Yang Z."/>
            <person name="Liu X."/>
            <person name="Jiang W."/>
            <person name="Mao L."/>
            <person name="Kong X."/>
            <person name="Jiao Y."/>
            <person name="Jia J."/>
        </authorList>
    </citation>
    <scope>NUCLEOTIDE SEQUENCE [LARGE SCALE GENOMIC DNA]</scope>
    <source>
        <strain evidence="3">cv. AL8/78</strain>
    </source>
</reference>
<sequence length="110" mass="11689">HTPASARPALSPSVMLHRVISACLPPGARVDARRHEPGSRGSKRDHGRVPSPPTELLLSPELPYPPDPTPSSPTPASTGSAPGSDVVQAAQMAMGWRSVQHLHRANRRDT</sequence>
<dbReference type="AlphaFoldDB" id="A0A452XSE1"/>
<organism evidence="2 3">
    <name type="scientific">Aegilops tauschii subsp. strangulata</name>
    <name type="common">Goatgrass</name>
    <dbReference type="NCBI Taxonomy" id="200361"/>
    <lineage>
        <taxon>Eukaryota</taxon>
        <taxon>Viridiplantae</taxon>
        <taxon>Streptophyta</taxon>
        <taxon>Embryophyta</taxon>
        <taxon>Tracheophyta</taxon>
        <taxon>Spermatophyta</taxon>
        <taxon>Magnoliopsida</taxon>
        <taxon>Liliopsida</taxon>
        <taxon>Poales</taxon>
        <taxon>Poaceae</taxon>
        <taxon>BOP clade</taxon>
        <taxon>Pooideae</taxon>
        <taxon>Triticodae</taxon>
        <taxon>Triticeae</taxon>
        <taxon>Triticinae</taxon>
        <taxon>Aegilops</taxon>
    </lineage>
</organism>
<reference evidence="3" key="1">
    <citation type="journal article" date="2014" name="Science">
        <title>Ancient hybridizations among the ancestral genomes of bread wheat.</title>
        <authorList>
            <consortium name="International Wheat Genome Sequencing Consortium,"/>
            <person name="Marcussen T."/>
            <person name="Sandve S.R."/>
            <person name="Heier L."/>
            <person name="Spannagl M."/>
            <person name="Pfeifer M."/>
            <person name="Jakobsen K.S."/>
            <person name="Wulff B.B."/>
            <person name="Steuernagel B."/>
            <person name="Mayer K.F."/>
            <person name="Olsen O.A."/>
        </authorList>
    </citation>
    <scope>NUCLEOTIDE SEQUENCE [LARGE SCALE GENOMIC DNA]</scope>
    <source>
        <strain evidence="3">cv. AL8/78</strain>
    </source>
</reference>
<feature type="compositionally biased region" description="Low complexity" evidence="1">
    <location>
        <begin position="74"/>
        <end position="84"/>
    </location>
</feature>
<reference evidence="2" key="4">
    <citation type="submission" date="2019-03" db="UniProtKB">
        <authorList>
            <consortium name="EnsemblPlants"/>
        </authorList>
    </citation>
    <scope>IDENTIFICATION</scope>
</reference>
<protein>
    <submittedName>
        <fullName evidence="2">Uncharacterized protein</fullName>
    </submittedName>
</protein>
<proteinExistence type="predicted"/>
<keyword evidence="3" id="KW-1185">Reference proteome</keyword>
<evidence type="ECO:0000313" key="2">
    <source>
        <dbReference type="EnsemblPlants" id="AET1Gv20142700.16"/>
    </source>
</evidence>